<keyword evidence="12" id="KW-1185">Reference proteome</keyword>
<feature type="compositionally biased region" description="Low complexity" evidence="9">
    <location>
        <begin position="813"/>
        <end position="831"/>
    </location>
</feature>
<dbReference type="AlphaFoldDB" id="A0A0K3C752"/>
<evidence type="ECO:0000256" key="3">
    <source>
        <dbReference type="ARBA" id="ARBA00020975"/>
    </source>
</evidence>
<evidence type="ECO:0000259" key="10">
    <source>
        <dbReference type="SMART" id="SM00762"/>
    </source>
</evidence>
<evidence type="ECO:0000256" key="9">
    <source>
        <dbReference type="SAM" id="MobiDB-lite"/>
    </source>
</evidence>
<keyword evidence="7" id="KW-0472">Membrane</keyword>
<dbReference type="SUPFAM" id="SSF52540">
    <property type="entry name" value="P-loop containing nucleoside triphosphate hydrolases"/>
    <property type="match status" value="1"/>
</dbReference>
<dbReference type="Gene3D" id="1.20.58.1970">
    <property type="match status" value="1"/>
</dbReference>
<feature type="region of interest" description="Disordered" evidence="9">
    <location>
        <begin position="813"/>
        <end position="851"/>
    </location>
</feature>
<dbReference type="Pfam" id="PF20662">
    <property type="entry name" value="COG4_C"/>
    <property type="match status" value="1"/>
</dbReference>
<dbReference type="InterPro" id="IPR036412">
    <property type="entry name" value="HAD-like_sf"/>
</dbReference>
<evidence type="ECO:0000256" key="1">
    <source>
        <dbReference type="ARBA" id="ARBA00004395"/>
    </source>
</evidence>
<dbReference type="GO" id="GO:0000139">
    <property type="term" value="C:Golgi membrane"/>
    <property type="evidence" value="ECO:0007669"/>
    <property type="project" value="UniProtKB-SubCell"/>
</dbReference>
<keyword evidence="6" id="KW-0333">Golgi apparatus</keyword>
<dbReference type="Pfam" id="PF08645">
    <property type="entry name" value="PNK3P"/>
    <property type="match status" value="1"/>
</dbReference>
<evidence type="ECO:0000256" key="5">
    <source>
        <dbReference type="ARBA" id="ARBA00022927"/>
    </source>
</evidence>
<evidence type="ECO:0000256" key="6">
    <source>
        <dbReference type="ARBA" id="ARBA00023034"/>
    </source>
</evidence>
<dbReference type="InterPro" id="IPR013954">
    <property type="entry name" value="PNK3P"/>
</dbReference>
<name>A0A0K3C752_RHOTO</name>
<dbReference type="InterPro" id="IPR027417">
    <property type="entry name" value="P-loop_NTPase"/>
</dbReference>
<dbReference type="Pfam" id="PF20663">
    <property type="entry name" value="COG4_N"/>
    <property type="match status" value="1"/>
</dbReference>
<dbReference type="InterPro" id="IPR048684">
    <property type="entry name" value="COG4_C"/>
</dbReference>
<dbReference type="PANTHER" id="PTHR24016:SF0">
    <property type="entry name" value="CONSERVED OLIGOMERIC GOLGI COMPLEX SUBUNIT 4"/>
    <property type="match status" value="1"/>
</dbReference>
<feature type="region of interest" description="Disordered" evidence="9">
    <location>
        <begin position="1"/>
        <end position="23"/>
    </location>
</feature>
<proteinExistence type="inferred from homology"/>
<gene>
    <name evidence="11" type="primary">FGENESH: predicted gene_1.519</name>
    <name evidence="11" type="ORF">BN2166_0005190</name>
</gene>
<dbReference type="Pfam" id="PF08318">
    <property type="entry name" value="COG4_m"/>
    <property type="match status" value="1"/>
</dbReference>
<dbReference type="SUPFAM" id="SSF56784">
    <property type="entry name" value="HAD-like"/>
    <property type="match status" value="1"/>
</dbReference>
<dbReference type="InterPro" id="IPR023214">
    <property type="entry name" value="HAD_sf"/>
</dbReference>
<evidence type="ECO:0000256" key="2">
    <source>
        <dbReference type="ARBA" id="ARBA00009215"/>
    </source>
</evidence>
<dbReference type="Gene3D" id="1.10.287.1060">
    <property type="entry name" value="ESAT-6-like"/>
    <property type="match status" value="1"/>
</dbReference>
<comment type="subcellular location">
    <subcellularLocation>
        <location evidence="1">Golgi apparatus membrane</location>
        <topology evidence="1">Peripheral membrane protein</topology>
    </subcellularLocation>
</comment>
<evidence type="ECO:0000256" key="4">
    <source>
        <dbReference type="ARBA" id="ARBA00022448"/>
    </source>
</evidence>
<comment type="similarity">
    <text evidence="2">Belongs to the COG4 family.</text>
</comment>
<organism evidence="11 12">
    <name type="scientific">Rhodotorula toruloides</name>
    <name type="common">Yeast</name>
    <name type="synonym">Rhodosporidium toruloides</name>
    <dbReference type="NCBI Taxonomy" id="5286"/>
    <lineage>
        <taxon>Eukaryota</taxon>
        <taxon>Fungi</taxon>
        <taxon>Dikarya</taxon>
        <taxon>Basidiomycota</taxon>
        <taxon>Pucciniomycotina</taxon>
        <taxon>Microbotryomycetes</taxon>
        <taxon>Sporidiobolales</taxon>
        <taxon>Sporidiobolaceae</taxon>
        <taxon>Rhodotorula</taxon>
    </lineage>
</organism>
<evidence type="ECO:0000256" key="8">
    <source>
        <dbReference type="ARBA" id="ARBA00031340"/>
    </source>
</evidence>
<keyword evidence="5" id="KW-0653">Protein transport</keyword>
<dbReference type="SMART" id="SM00762">
    <property type="entry name" value="Cog4"/>
    <property type="match status" value="1"/>
</dbReference>
<accession>A0A0K3C752</accession>
<dbReference type="GO" id="GO:0015031">
    <property type="term" value="P:protein transport"/>
    <property type="evidence" value="ECO:0007669"/>
    <property type="project" value="UniProtKB-KW"/>
</dbReference>
<feature type="domain" description="COG4 transport protein middle alpha-helical bundle" evidence="10">
    <location>
        <begin position="159"/>
        <end position="505"/>
    </location>
</feature>
<evidence type="ECO:0000313" key="12">
    <source>
        <dbReference type="Proteomes" id="UP000199069"/>
    </source>
</evidence>
<dbReference type="STRING" id="5286.A0A0K3C752"/>
<dbReference type="Gene3D" id="3.40.50.300">
    <property type="entry name" value="P-loop containing nucleotide triphosphate hydrolases"/>
    <property type="match status" value="1"/>
</dbReference>
<dbReference type="InterPro" id="IPR048682">
    <property type="entry name" value="COG4"/>
</dbReference>
<protein>
    <recommendedName>
        <fullName evidence="3">Conserved oligomeric Golgi complex subunit 4</fullName>
    </recommendedName>
    <alternativeName>
        <fullName evidence="8">Component of oligomeric Golgi complex 4</fullName>
    </alternativeName>
</protein>
<sequence>MAAAVAPSSPSLPAPQPSRTDPASLLTRQDLISSRSRLAHQLKSLASLSEVVGGIQGEAEHMAGEIAAVAETADRVGAKVRGLDEEQSRVKECIEMVQAVQELKTAIASLDIAMQKQDWEAATRSMQRARAIDPSIVSSGFAEAVVPTSDLPSTPSATLAQLRASLLETFVTAFRTAAEANDTNNINRFFKLFPMIEEEEKGLEVYADWVAGIVRAKTGALSTKSQSPTHFSALLTTLFEAIALILSQHQPVVEKYYGEGKMMSVAGSLMTETDRLGLRVLANWEEERRIRKKVADVRDHRFVGAGVLKKAAPKGTSPMTAQTGFEGANGAAQAEGDINPREIDAVLTELTMMSGRWELLRRFLYGTLKTPPATAPAPSTTATATLEADPNARAPEAALSDEADLEVAENSTLGKELAKQLKETYMPLELWYLRTAIERAHQMDEPDYSSTPYLSSSLDDIFYIVKKTIQRLVSTAHIDNLVAMNKELRSVFDRDVAEIWRARIEAAFKDLAASQTAQSGMAIGVSGIGSVAAMGGRAREEERERREKEARNVFIIYLNNLDTAASYTSRLLAEVLASEALESSFFLFSELDRARSSLSLLRNSEEKFRAVLKSGLDYLFNQLVRPKLRPLLSEVYKDVSYKLDEDAYNEAEYRDDVRKRFVKGWDALMSAYRDSLTESNFNLFFSTAVNVLVRPWESMVRGMKFTELGALRLDRDIRTILSYLSGQAPFASGSLRESFSRLQQIATLLTLDSADEAEEVLSASGNRLTSSEVSSIRALLRAVPERTDLLNVRRVAAERRLALFHLDHASMSSASKRPAPSHAAAASPPAKVARKEDQASPTLRKADRQVQWHTESGANSTLLHATYGQPQPSDKIAAFALDHCLVKFEAPTYSWQGPKDWQWNDLADVPPVKTQLQELLDDGYAILIFSSLTEPTKNRLEDFKERVGYILRDLNLPVRLLASTQYDPFRFPAPAAWLEFEKRWNGGKVIDLGESFFVGDAAGRKGQKLDYDHKFADNIGVQLYTPKNFFTGTEDTNQYQYHGWLAAKYKSDFFVLPTSTPLIPKQLVVGIDEVPPEVILFVGPPCSGKTRFYRRYFEPLGYTDPEDTNTLQHLLSATVKPKSVVVDASMPSAGTRSTLARFVRAYSKADHRVRCFHFVAVEHLCKHNSVFFHLYGEEKDGQRPRFVTEDEFRDWYSRWEKPTQEEGFDEVVKRINFVIDRKGLGDEEVYKKWRSKYLNCYPRDMSGKDTN</sequence>
<feature type="compositionally biased region" description="Basic and acidic residues" evidence="9">
    <location>
        <begin position="833"/>
        <end position="850"/>
    </location>
</feature>
<reference evidence="11 12" key="1">
    <citation type="submission" date="2015-07" db="EMBL/GenBank/DDBJ databases">
        <authorList>
            <person name="Cajimat M.N.B."/>
            <person name="Milazzo M.L."/>
            <person name="Fulhorst C.F."/>
        </authorList>
    </citation>
    <scope>NUCLEOTIDE SEQUENCE [LARGE SCALE GENOMIC DNA]</scope>
    <source>
        <strain evidence="11">Single colony</strain>
    </source>
</reference>
<dbReference type="EMBL" id="CWKI01000001">
    <property type="protein sequence ID" value="CTR04658.1"/>
    <property type="molecule type" value="Genomic_DNA"/>
</dbReference>
<dbReference type="Gene3D" id="3.40.50.1000">
    <property type="entry name" value="HAD superfamily/HAD-like"/>
    <property type="match status" value="1"/>
</dbReference>
<dbReference type="InterPro" id="IPR048680">
    <property type="entry name" value="COG4_N"/>
</dbReference>
<evidence type="ECO:0000256" key="7">
    <source>
        <dbReference type="ARBA" id="ARBA00023136"/>
    </source>
</evidence>
<evidence type="ECO:0000313" key="11">
    <source>
        <dbReference type="EMBL" id="CTR04658.1"/>
    </source>
</evidence>
<dbReference type="PANTHER" id="PTHR24016">
    <property type="entry name" value="CONSERVED OLIGOMERIC GOLGI COMPLEX SUBUNIT 4"/>
    <property type="match status" value="1"/>
</dbReference>
<dbReference type="Proteomes" id="UP000199069">
    <property type="component" value="Unassembled WGS sequence"/>
</dbReference>
<keyword evidence="4" id="KW-0813">Transport</keyword>
<dbReference type="InterPro" id="IPR013167">
    <property type="entry name" value="COG4_M"/>
</dbReference>
<feature type="region of interest" description="Disordered" evidence="9">
    <location>
        <begin position="313"/>
        <end position="336"/>
    </location>
</feature>